<dbReference type="AlphaFoldDB" id="A0A8T0I7A7"/>
<comment type="caution">
    <text evidence="2">The sequence shown here is derived from an EMBL/GenBank/DDBJ whole genome shotgun (WGS) entry which is preliminary data.</text>
</comment>
<gene>
    <name evidence="2" type="ORF">KC19_4G053300</name>
</gene>
<feature type="compositionally biased region" description="Low complexity" evidence="1">
    <location>
        <begin position="423"/>
        <end position="434"/>
    </location>
</feature>
<feature type="region of interest" description="Disordered" evidence="1">
    <location>
        <begin position="785"/>
        <end position="831"/>
    </location>
</feature>
<accession>A0A8T0I7A7</accession>
<proteinExistence type="predicted"/>
<evidence type="ECO:0000313" key="2">
    <source>
        <dbReference type="EMBL" id="KAG0578839.1"/>
    </source>
</evidence>
<keyword evidence="3" id="KW-1185">Reference proteome</keyword>
<name>A0A8T0I7A7_CERPU</name>
<reference evidence="2" key="1">
    <citation type="submission" date="2020-06" db="EMBL/GenBank/DDBJ databases">
        <title>WGS assembly of Ceratodon purpureus strain R40.</title>
        <authorList>
            <person name="Carey S.B."/>
            <person name="Jenkins J."/>
            <person name="Shu S."/>
            <person name="Lovell J.T."/>
            <person name="Sreedasyam A."/>
            <person name="Maumus F."/>
            <person name="Tiley G.P."/>
            <person name="Fernandez-Pozo N."/>
            <person name="Barry K."/>
            <person name="Chen C."/>
            <person name="Wang M."/>
            <person name="Lipzen A."/>
            <person name="Daum C."/>
            <person name="Saski C.A."/>
            <person name="Payton A.C."/>
            <person name="Mcbreen J.C."/>
            <person name="Conrad R.E."/>
            <person name="Kollar L.M."/>
            <person name="Olsson S."/>
            <person name="Huttunen S."/>
            <person name="Landis J.B."/>
            <person name="Wickett N.J."/>
            <person name="Johnson M.G."/>
            <person name="Rensing S.A."/>
            <person name="Grimwood J."/>
            <person name="Schmutz J."/>
            <person name="Mcdaniel S.F."/>
        </authorList>
    </citation>
    <scope>NUCLEOTIDE SEQUENCE</scope>
    <source>
        <strain evidence="2">R40</strain>
    </source>
</reference>
<feature type="region of interest" description="Disordered" evidence="1">
    <location>
        <begin position="81"/>
        <end position="138"/>
    </location>
</feature>
<dbReference type="EMBL" id="CM026424">
    <property type="protein sequence ID" value="KAG0578839.1"/>
    <property type="molecule type" value="Genomic_DNA"/>
</dbReference>
<sequence>MPLQSSTPTKEKRAAVCHAGTPTPALRRVPVKPLGESNRSRSHSPALGSLSVKDKRTPARGQQKTMLTGVDLTRRFADSVHGATTTRGAGDFRSPRGSPSLDRIQEGCSSSMGRERKGSGTGFKSRLRGGEDTPPVKKAITFTTPFGKEKSSVRKHDKVVKRKDLTEHFVLEVKKEDVGLSSLAPPMSSMKPYVERHGGRDVDSKEAGLVEVARKLPLFSDLAMSKSIGLRGRVVGNDGKVSLMETLGARSSMHEKLAMGIGHRSFGAREGRSFAEDVPCRLAFDAIELSPQGPKSVGAQSSGIEVWEDARLRVAAPMSPQQDEGDADAMPLPLPCNSPEVCNRGSVVGEGGLPWDFQEDSVAQEWFRSRDMACFESFSMASKTPEPQVSKSPEMSRRAVGLPGVGALLEGAEGERQEDFANQQTPSPQPTSSPEFLKRGSVPPSTGGCFGAGPLMGPEGMRSVKDRRKCKPRGILTIEGEFLFTSGSADFLEEDVQIKETITVPALASVEWMVAEGYDVEPVDPPGSSPNRDMRDMDVSPKLVSPGSFSHLRDLGERESTVPGHRRCRSAVESGSDQIFWKKGLLYEWNLSLSDQKRAESLSPSVPEEASASPVGRLRDFSPEITPGPSRLSNFMGSSLVIGALGSVTNTPSSCRGASDFAEEDEVESKHVPSAIKIDHRNGEDHVKGLELVEKTFHELSLDRQAPHLSMSFSLDSSPESVESWRGIHTSQSTAWGDSQGDDSQGEWGEYLRNNRYKGFNSQFRFHSSREELTPVAKVDSYTRALSREVSPSTHSEGYSDDGDSVVCTPSSTGATDFENPPQTHGRESPYRDSWKKFCTVDKNVKGVGMAKDSEQISRETSPDLVGISISISDAPSLDSSSDDFEVLRYHHSQTHPTLAEREEETKAPRGRLLLHEADYSPSSLLKADAFRASISVQPRGC</sequence>
<dbReference type="PANTHER" id="PTHR36022">
    <property type="entry name" value="GPI-ANCHORED ADHESIN-LIKE PROTEIN"/>
    <property type="match status" value="1"/>
</dbReference>
<evidence type="ECO:0000256" key="1">
    <source>
        <dbReference type="SAM" id="MobiDB-lite"/>
    </source>
</evidence>
<dbReference type="Proteomes" id="UP000822688">
    <property type="component" value="Chromosome 4"/>
</dbReference>
<feature type="region of interest" description="Disordered" evidence="1">
    <location>
        <begin position="1"/>
        <end position="64"/>
    </location>
</feature>
<evidence type="ECO:0000313" key="3">
    <source>
        <dbReference type="Proteomes" id="UP000822688"/>
    </source>
</evidence>
<feature type="region of interest" description="Disordered" evidence="1">
    <location>
        <begin position="416"/>
        <end position="465"/>
    </location>
</feature>
<dbReference type="PANTHER" id="PTHR36022:SF1">
    <property type="entry name" value="GPI-ANCHORED ADHESIN-LIKE PROTEIN"/>
    <property type="match status" value="1"/>
</dbReference>
<organism evidence="2 3">
    <name type="scientific">Ceratodon purpureus</name>
    <name type="common">Fire moss</name>
    <name type="synonym">Dicranum purpureum</name>
    <dbReference type="NCBI Taxonomy" id="3225"/>
    <lineage>
        <taxon>Eukaryota</taxon>
        <taxon>Viridiplantae</taxon>
        <taxon>Streptophyta</taxon>
        <taxon>Embryophyta</taxon>
        <taxon>Bryophyta</taxon>
        <taxon>Bryophytina</taxon>
        <taxon>Bryopsida</taxon>
        <taxon>Dicranidae</taxon>
        <taxon>Pseudoditrichales</taxon>
        <taxon>Ditrichaceae</taxon>
        <taxon>Ceratodon</taxon>
    </lineage>
</organism>
<protein>
    <submittedName>
        <fullName evidence="2">Uncharacterized protein</fullName>
    </submittedName>
</protein>